<organism evidence="1">
    <name type="scientific">uncultured Caudovirales phage</name>
    <dbReference type="NCBI Taxonomy" id="2100421"/>
    <lineage>
        <taxon>Viruses</taxon>
        <taxon>Duplodnaviria</taxon>
        <taxon>Heunggongvirae</taxon>
        <taxon>Uroviricota</taxon>
        <taxon>Caudoviricetes</taxon>
        <taxon>Peduoviridae</taxon>
        <taxon>Maltschvirus</taxon>
        <taxon>Maltschvirus maltsch</taxon>
    </lineage>
</organism>
<gene>
    <name evidence="1" type="ORF">UFOVP410_86</name>
</gene>
<sequence>MGFLEITLQLILAFLFFKLGETYRKSNMSTQIVLIVEFLIKIDKRLSISGKSLKDLSTTEVLMEVNKQLNLELYN</sequence>
<proteinExistence type="predicted"/>
<evidence type="ECO:0000313" key="1">
    <source>
        <dbReference type="EMBL" id="CAB4141247.1"/>
    </source>
</evidence>
<name>A0A6J5M6W2_9CAUD</name>
<accession>A0A6J5M6W2</accession>
<reference evidence="1" key="1">
    <citation type="submission" date="2020-04" db="EMBL/GenBank/DDBJ databases">
        <authorList>
            <person name="Chiriac C."/>
            <person name="Salcher M."/>
            <person name="Ghai R."/>
            <person name="Kavagutti S V."/>
        </authorList>
    </citation>
    <scope>NUCLEOTIDE SEQUENCE</scope>
</reference>
<protein>
    <submittedName>
        <fullName evidence="1">Uncharacterized protein</fullName>
    </submittedName>
</protein>
<dbReference type="EMBL" id="LR796388">
    <property type="protein sequence ID" value="CAB4141247.1"/>
    <property type="molecule type" value="Genomic_DNA"/>
</dbReference>